<dbReference type="InterPro" id="IPR011042">
    <property type="entry name" value="6-blade_b-propeller_TolB-like"/>
</dbReference>
<evidence type="ECO:0000259" key="2">
    <source>
        <dbReference type="Pfam" id="PF00326"/>
    </source>
</evidence>
<gene>
    <name evidence="3" type="ORF">SAMN04488563_1967</name>
</gene>
<dbReference type="InterPro" id="IPR029058">
    <property type="entry name" value="AB_hydrolase_fold"/>
</dbReference>
<reference evidence="4" key="1">
    <citation type="submission" date="2016-10" db="EMBL/GenBank/DDBJ databases">
        <authorList>
            <person name="Varghese N."/>
            <person name="Submissions S."/>
        </authorList>
    </citation>
    <scope>NUCLEOTIDE SEQUENCE [LARGE SCALE GENOMIC DNA]</scope>
    <source>
        <strain evidence="4">DSM 45079</strain>
    </source>
</reference>
<dbReference type="SUPFAM" id="SSF53474">
    <property type="entry name" value="alpha/beta-Hydrolases"/>
    <property type="match status" value="1"/>
</dbReference>
<dbReference type="EMBL" id="LT629791">
    <property type="protein sequence ID" value="SDU47004.1"/>
    <property type="molecule type" value="Genomic_DNA"/>
</dbReference>
<organism evidence="3 4">
    <name type="scientific">Jiangella alkaliphila</name>
    <dbReference type="NCBI Taxonomy" id="419479"/>
    <lineage>
        <taxon>Bacteria</taxon>
        <taxon>Bacillati</taxon>
        <taxon>Actinomycetota</taxon>
        <taxon>Actinomycetes</taxon>
        <taxon>Jiangellales</taxon>
        <taxon>Jiangellaceae</taxon>
        <taxon>Jiangella</taxon>
    </lineage>
</organism>
<dbReference type="Pfam" id="PF00326">
    <property type="entry name" value="Peptidase_S9"/>
    <property type="match status" value="1"/>
</dbReference>
<dbReference type="PANTHER" id="PTHR42776:SF27">
    <property type="entry name" value="DIPEPTIDYL PEPTIDASE FAMILY MEMBER 6"/>
    <property type="match status" value="1"/>
</dbReference>
<dbReference type="OrthoDB" id="128799at2"/>
<dbReference type="PANTHER" id="PTHR42776">
    <property type="entry name" value="SERINE PEPTIDASE S9 FAMILY MEMBER"/>
    <property type="match status" value="1"/>
</dbReference>
<dbReference type="GO" id="GO:0004177">
    <property type="term" value="F:aminopeptidase activity"/>
    <property type="evidence" value="ECO:0007669"/>
    <property type="project" value="UniProtKB-KW"/>
</dbReference>
<keyword evidence="3" id="KW-0031">Aminopeptidase</keyword>
<dbReference type="Gene3D" id="2.120.10.30">
    <property type="entry name" value="TolB, C-terminal domain"/>
    <property type="match status" value="1"/>
</dbReference>
<name>A0A1H2IS87_9ACTN</name>
<evidence type="ECO:0000313" key="3">
    <source>
        <dbReference type="EMBL" id="SDU47004.1"/>
    </source>
</evidence>
<sequence length="629" mass="69052">MATPRVIDVEELFADPEFSGASISPDGKRLAYLAPWSGRTNVWVRGVDEEHTDAVCVTHDARRGIKTYYWTDDPRRLLYLQDTDGNEDWHLYRVDLDAPDQPAVDLTPLPPGSRVMDVSPLSSLPGTVVVSMNRRHMFVDAFRVDIATGETTLHRENPESAGHFLFGRAGEVFYSRIAEVGVWEFSAADEQTGELRPFHRIGGPEYPMGVYPAHVAADGKGLLVGVYQGTDDLRLVRVDAHTGAETVVAAMDGHSLCTMGYVSRTLPPTLFTSRRTGEVLAARFVGERPELLVLDPHFAEVYAELSKLSDGVLAAVSSDESEQRWVATFAHDREPGLTYYYDHGTRESRLLFRPYPRLDPAELAPMTPVAFAARDGLPLHAFLTLPAGVAPTGLPLIVKVHGGPWCHDSWGFDPQIQFLANRGYAVLQVNFRGSSGYGAKHLTAAIKEFAGAMHDDLIDAANWAVEQGYADPARIGIYGGSYGGYSSLVGVTVTPDFFAAAVDYVGISSLPNFMRTLPEFLKPLIGNSWYRYVGDPEDPADEADMLTRSPITMVDRIRTPLLVVQGANDSRVVKAEADNIVAALRERAVAVEYLVADDEGHGFQNPENLVAMFRAMDRFLAEHLGGRSA</sequence>
<dbReference type="AlphaFoldDB" id="A0A1H2IS87"/>
<evidence type="ECO:0000313" key="4">
    <source>
        <dbReference type="Proteomes" id="UP000182977"/>
    </source>
</evidence>
<dbReference type="Gene3D" id="3.40.50.1820">
    <property type="entry name" value="alpha/beta hydrolase"/>
    <property type="match status" value="1"/>
</dbReference>
<evidence type="ECO:0000256" key="1">
    <source>
        <dbReference type="ARBA" id="ARBA00022801"/>
    </source>
</evidence>
<protein>
    <submittedName>
        <fullName evidence="3">Dipeptidyl aminopeptidase/acylaminoacyl peptidase</fullName>
    </submittedName>
</protein>
<dbReference type="STRING" id="419479.SAMN04488563_1967"/>
<feature type="domain" description="Peptidase S9 prolyl oligopeptidase catalytic" evidence="2">
    <location>
        <begin position="410"/>
        <end position="626"/>
    </location>
</feature>
<dbReference type="GO" id="GO:0004252">
    <property type="term" value="F:serine-type endopeptidase activity"/>
    <property type="evidence" value="ECO:0007669"/>
    <property type="project" value="TreeGrafter"/>
</dbReference>
<dbReference type="SUPFAM" id="SSF82171">
    <property type="entry name" value="DPP6 N-terminal domain-like"/>
    <property type="match status" value="1"/>
</dbReference>
<accession>A0A1H2IS87</accession>
<dbReference type="GO" id="GO:0006508">
    <property type="term" value="P:proteolysis"/>
    <property type="evidence" value="ECO:0007669"/>
    <property type="project" value="InterPro"/>
</dbReference>
<keyword evidence="4" id="KW-1185">Reference proteome</keyword>
<proteinExistence type="predicted"/>
<keyword evidence="1" id="KW-0378">Hydrolase</keyword>
<keyword evidence="3" id="KW-0645">Protease</keyword>
<dbReference type="Proteomes" id="UP000182977">
    <property type="component" value="Chromosome I"/>
</dbReference>
<dbReference type="RefSeq" id="WP_046770301.1">
    <property type="nucleotide sequence ID" value="NZ_LBMC01000019.1"/>
</dbReference>
<dbReference type="InterPro" id="IPR001375">
    <property type="entry name" value="Peptidase_S9_cat"/>
</dbReference>